<reference evidence="6" key="1">
    <citation type="journal article" date="2014" name="Front. Microbiol.">
        <title>High frequency of phylogenetically diverse reductive dehalogenase-homologous genes in deep subseafloor sedimentary metagenomes.</title>
        <authorList>
            <person name="Kawai M."/>
            <person name="Futagami T."/>
            <person name="Toyoda A."/>
            <person name="Takaki Y."/>
            <person name="Nishi S."/>
            <person name="Hori S."/>
            <person name="Arai W."/>
            <person name="Tsubouchi T."/>
            <person name="Morono Y."/>
            <person name="Uchiyama I."/>
            <person name="Ito T."/>
            <person name="Fujiyama A."/>
            <person name="Inagaki F."/>
            <person name="Takami H."/>
        </authorList>
    </citation>
    <scope>NUCLEOTIDE SEQUENCE</scope>
    <source>
        <strain evidence="6">Expedition CK06-06</strain>
    </source>
</reference>
<dbReference type="EMBL" id="BART01001361">
    <property type="protein sequence ID" value="GAG67486.1"/>
    <property type="molecule type" value="Genomic_DNA"/>
</dbReference>
<organism evidence="6">
    <name type="scientific">marine sediment metagenome</name>
    <dbReference type="NCBI Taxonomy" id="412755"/>
    <lineage>
        <taxon>unclassified sequences</taxon>
        <taxon>metagenomes</taxon>
        <taxon>ecological metagenomes</taxon>
    </lineage>
</organism>
<feature type="domain" description="ABC transmembrane type-1" evidence="5">
    <location>
        <begin position="1"/>
        <end position="131"/>
    </location>
</feature>
<evidence type="ECO:0000256" key="3">
    <source>
        <dbReference type="ARBA" id="ARBA00023136"/>
    </source>
</evidence>
<keyword evidence="3 4" id="KW-0472">Membrane</keyword>
<dbReference type="InterPro" id="IPR011527">
    <property type="entry name" value="ABC1_TM_dom"/>
</dbReference>
<evidence type="ECO:0000256" key="1">
    <source>
        <dbReference type="ARBA" id="ARBA00022692"/>
    </source>
</evidence>
<keyword evidence="1 4" id="KW-0812">Transmembrane</keyword>
<comment type="caution">
    <text evidence="6">The sequence shown here is derived from an EMBL/GenBank/DDBJ whole genome shotgun (WGS) entry which is preliminary data.</text>
</comment>
<evidence type="ECO:0000313" key="6">
    <source>
        <dbReference type="EMBL" id="GAG67486.1"/>
    </source>
</evidence>
<feature type="non-terminal residue" evidence="6">
    <location>
        <position position="152"/>
    </location>
</feature>
<name>X1B665_9ZZZZ</name>
<sequence length="152" mass="17115">MIPLMESFARGIVALFIFAMLIAIDPLLALAAIVVLGGAYVFIYKLVQKKLYDIGQRRFKTNTERFKAVNEAFGGIKQLKLLGCEEVFIKGYSKPSLEFARHHATSQIISHIPRYIMEIIAFGGIIVVVLYLLATRRGFQEFLPLIGLYVFA</sequence>
<feature type="transmembrane region" description="Helical" evidence="4">
    <location>
        <begin position="115"/>
        <end position="134"/>
    </location>
</feature>
<dbReference type="SUPFAM" id="SSF90123">
    <property type="entry name" value="ABC transporter transmembrane region"/>
    <property type="match status" value="1"/>
</dbReference>
<gene>
    <name evidence="6" type="ORF">S01H4_04902</name>
</gene>
<protein>
    <recommendedName>
        <fullName evidence="5">ABC transmembrane type-1 domain-containing protein</fullName>
    </recommendedName>
</protein>
<dbReference type="AlphaFoldDB" id="X1B665"/>
<dbReference type="GO" id="GO:0016020">
    <property type="term" value="C:membrane"/>
    <property type="evidence" value="ECO:0007669"/>
    <property type="project" value="InterPro"/>
</dbReference>
<evidence type="ECO:0000256" key="4">
    <source>
        <dbReference type="SAM" id="Phobius"/>
    </source>
</evidence>
<dbReference type="Pfam" id="PF00664">
    <property type="entry name" value="ABC_membrane"/>
    <property type="match status" value="1"/>
</dbReference>
<keyword evidence="2 4" id="KW-1133">Transmembrane helix</keyword>
<dbReference type="GO" id="GO:0140359">
    <property type="term" value="F:ABC-type transporter activity"/>
    <property type="evidence" value="ECO:0007669"/>
    <property type="project" value="InterPro"/>
</dbReference>
<dbReference type="Gene3D" id="1.20.1560.10">
    <property type="entry name" value="ABC transporter type 1, transmembrane domain"/>
    <property type="match status" value="1"/>
</dbReference>
<evidence type="ECO:0000259" key="5">
    <source>
        <dbReference type="PROSITE" id="PS50929"/>
    </source>
</evidence>
<feature type="transmembrane region" description="Helical" evidence="4">
    <location>
        <begin position="30"/>
        <end position="47"/>
    </location>
</feature>
<dbReference type="PROSITE" id="PS50929">
    <property type="entry name" value="ABC_TM1F"/>
    <property type="match status" value="1"/>
</dbReference>
<dbReference type="InterPro" id="IPR036640">
    <property type="entry name" value="ABC1_TM_sf"/>
</dbReference>
<feature type="transmembrane region" description="Helical" evidence="4">
    <location>
        <begin position="7"/>
        <end position="24"/>
    </location>
</feature>
<proteinExistence type="predicted"/>
<accession>X1B665</accession>
<evidence type="ECO:0000256" key="2">
    <source>
        <dbReference type="ARBA" id="ARBA00022989"/>
    </source>
</evidence>
<dbReference type="GO" id="GO:0005524">
    <property type="term" value="F:ATP binding"/>
    <property type="evidence" value="ECO:0007669"/>
    <property type="project" value="InterPro"/>
</dbReference>